<keyword evidence="2" id="KW-0031">Aminopeptidase</keyword>
<dbReference type="GO" id="GO:0030145">
    <property type="term" value="F:manganese ion binding"/>
    <property type="evidence" value="ECO:0007669"/>
    <property type="project" value="InterPro"/>
</dbReference>
<protein>
    <recommendedName>
        <fullName evidence="5">Cytosol aminopeptidase domain-containing protein</fullName>
    </recommendedName>
</protein>
<organism evidence="7 9">
    <name type="scientific">Arctia plantaginis</name>
    <name type="common">Wood tiger moth</name>
    <name type="synonym">Phalaena plantaginis</name>
    <dbReference type="NCBI Taxonomy" id="874455"/>
    <lineage>
        <taxon>Eukaryota</taxon>
        <taxon>Metazoa</taxon>
        <taxon>Ecdysozoa</taxon>
        <taxon>Arthropoda</taxon>
        <taxon>Hexapoda</taxon>
        <taxon>Insecta</taxon>
        <taxon>Pterygota</taxon>
        <taxon>Neoptera</taxon>
        <taxon>Endopterygota</taxon>
        <taxon>Lepidoptera</taxon>
        <taxon>Glossata</taxon>
        <taxon>Ditrysia</taxon>
        <taxon>Noctuoidea</taxon>
        <taxon>Erebidae</taxon>
        <taxon>Arctiinae</taxon>
        <taxon>Arctia</taxon>
    </lineage>
</organism>
<name>A0A8S1BKC2_ARCPL</name>
<keyword evidence="4" id="KW-0378">Hydrolase</keyword>
<dbReference type="Proteomes" id="UP000494106">
    <property type="component" value="Unassembled WGS sequence"/>
</dbReference>
<evidence type="ECO:0000256" key="1">
    <source>
        <dbReference type="ARBA" id="ARBA00009528"/>
    </source>
</evidence>
<dbReference type="OrthoDB" id="10041421at2759"/>
<evidence type="ECO:0000256" key="2">
    <source>
        <dbReference type="ARBA" id="ARBA00022438"/>
    </source>
</evidence>
<dbReference type="GO" id="GO:0070006">
    <property type="term" value="F:metalloaminopeptidase activity"/>
    <property type="evidence" value="ECO:0007669"/>
    <property type="project" value="InterPro"/>
</dbReference>
<dbReference type="Proteomes" id="UP000494256">
    <property type="component" value="Unassembled WGS sequence"/>
</dbReference>
<dbReference type="PANTHER" id="PTHR11963">
    <property type="entry name" value="LEUCINE AMINOPEPTIDASE-RELATED"/>
    <property type="match status" value="1"/>
</dbReference>
<dbReference type="PROSITE" id="PS00631">
    <property type="entry name" value="CYTOSOL_AP"/>
    <property type="match status" value="1"/>
</dbReference>
<dbReference type="Pfam" id="PF00883">
    <property type="entry name" value="Peptidase_M17"/>
    <property type="match status" value="1"/>
</dbReference>
<keyword evidence="3" id="KW-0645">Protease</keyword>
<proteinExistence type="inferred from homology"/>
<dbReference type="EMBL" id="CADEBD010000553">
    <property type="protein sequence ID" value="CAB3257565.1"/>
    <property type="molecule type" value="Genomic_DNA"/>
</dbReference>
<feature type="domain" description="Cytosol aminopeptidase" evidence="5">
    <location>
        <begin position="345"/>
        <end position="352"/>
    </location>
</feature>
<evidence type="ECO:0000256" key="4">
    <source>
        <dbReference type="ARBA" id="ARBA00022801"/>
    </source>
</evidence>
<evidence type="ECO:0000313" key="7">
    <source>
        <dbReference type="EMBL" id="CAB3257565.1"/>
    </source>
</evidence>
<evidence type="ECO:0000313" key="9">
    <source>
        <dbReference type="Proteomes" id="UP000494256"/>
    </source>
</evidence>
<dbReference type="InterPro" id="IPR011356">
    <property type="entry name" value="Leucine_aapep/pepB"/>
</dbReference>
<dbReference type="GO" id="GO:0005737">
    <property type="term" value="C:cytoplasm"/>
    <property type="evidence" value="ECO:0007669"/>
    <property type="project" value="InterPro"/>
</dbReference>
<dbReference type="PANTHER" id="PTHR11963:SF48">
    <property type="entry name" value="DIPEPTIDASE B, ISOFORM A"/>
    <property type="match status" value="1"/>
</dbReference>
<dbReference type="Gene3D" id="3.40.630.10">
    <property type="entry name" value="Zn peptidases"/>
    <property type="match status" value="1"/>
</dbReference>
<comment type="similarity">
    <text evidence="1">Belongs to the peptidase M17 family.</text>
</comment>
<reference evidence="8 9" key="1">
    <citation type="submission" date="2020-04" db="EMBL/GenBank/DDBJ databases">
        <authorList>
            <person name="Wallbank WR R."/>
            <person name="Pardo Diaz C."/>
            <person name="Kozak K."/>
            <person name="Martin S."/>
            <person name="Jiggins C."/>
            <person name="Moest M."/>
            <person name="Warren A I."/>
            <person name="Byers J.R.P. K."/>
            <person name="Montejo-Kovacevich G."/>
            <person name="Yen C E."/>
        </authorList>
    </citation>
    <scope>NUCLEOTIDE SEQUENCE [LARGE SCALE GENOMIC DNA]</scope>
</reference>
<accession>A0A8S1BKC2</accession>
<dbReference type="InterPro" id="IPR000819">
    <property type="entry name" value="Peptidase_M17_C"/>
</dbReference>
<evidence type="ECO:0000313" key="8">
    <source>
        <dbReference type="Proteomes" id="UP000494106"/>
    </source>
</evidence>
<dbReference type="AlphaFoldDB" id="A0A8S1BKC2"/>
<dbReference type="EMBL" id="CADEBC010000123">
    <property type="protein sequence ID" value="CAB3222888.1"/>
    <property type="molecule type" value="Genomic_DNA"/>
</dbReference>
<dbReference type="PRINTS" id="PR00481">
    <property type="entry name" value="LAMNOPPTDASE"/>
</dbReference>
<gene>
    <name evidence="6" type="ORF">APLA_LOCUS1324</name>
    <name evidence="7" type="ORF">APLA_LOCUS15906</name>
</gene>
<evidence type="ECO:0000313" key="6">
    <source>
        <dbReference type="EMBL" id="CAB3222888.1"/>
    </source>
</evidence>
<evidence type="ECO:0000259" key="5">
    <source>
        <dbReference type="PROSITE" id="PS00631"/>
    </source>
</evidence>
<dbReference type="GO" id="GO:0006508">
    <property type="term" value="P:proteolysis"/>
    <property type="evidence" value="ECO:0007669"/>
    <property type="project" value="UniProtKB-KW"/>
</dbReference>
<evidence type="ECO:0000256" key="3">
    <source>
        <dbReference type="ARBA" id="ARBA00022670"/>
    </source>
</evidence>
<sequence>MGVESWEVHGVPVRAVSEVNSAEYDALVLVSTEGVLPPQALEDFVAAARQLDASLDKNVSVLACPRVSGGRLVVSPTGPLTAYDDVRSVGEAALAGVQRAVAAGSLRPLVALQPHSSWPNAELVTLLGALEALYVPLQIRESFPEEAHKVEALGVYGEGTRAPLSRLLAEGVALEISRGAARDIGGADPERMTPLRAAEYVRELFAPPSAVSVRVLDEPAELRRQYPLLAAVDRAAATVERHRGCVIFLEYVPKNYERTVMLVGKGVTFDTGGCDIKAGGVMAGMSRDKCGAAAIVGFVKACELLQPDVKVVASLGMVRNSVGEQAYVADELIRSRSGLAVRIGNTDAEGRMVMGDLLAEMAERAPSEKEPHLYTVATLTGHAVRAYGAGYTAALDNHAARALDHARALQAAGAALGDMLEVSTLRREDLAAHRGRAAGEHVHQADNAASSALPRGHQAPAAFLLLVAALERGALRYTHLDVAASAGALPAPPTAAPLLALAAHYGLVHVDLC</sequence>
<dbReference type="SUPFAM" id="SSF53187">
    <property type="entry name" value="Zn-dependent exopeptidases"/>
    <property type="match status" value="1"/>
</dbReference>
<comment type="caution">
    <text evidence="7">The sequence shown here is derived from an EMBL/GenBank/DDBJ whole genome shotgun (WGS) entry which is preliminary data.</text>
</comment>
<keyword evidence="8" id="KW-1185">Reference proteome</keyword>